<keyword evidence="8" id="KW-0238">DNA-binding</keyword>
<evidence type="ECO:0000256" key="2">
    <source>
        <dbReference type="ARBA" id="ARBA00012417"/>
    </source>
</evidence>
<protein>
    <recommendedName>
        <fullName evidence="2">DNA-directed DNA polymerase</fullName>
        <ecNumber evidence="2">2.7.7.7</ecNumber>
    </recommendedName>
</protein>
<sequence length="684" mass="77405">DGDGDGDKTPDPTKHALALISDPQVCDASRFSQEERMCVLEETARARALVVTMVYQDGTTQLDPEQKCPPAVCGVLVLLKKSLDSLVLEETRAAEERLLFLRLDQRPAWAQQTPQHNQDLFTREMMLKMVCGTQILVCYKSKDLLRTVLRHFSKDLSWKQVTGCQVLDPQIAAWLLDPADSAPCFQNLFNKYCTRPTTNTPAQAEPRHKTVSHVIFSLSRLHRVMVELRNKLETQGLWQLYFCVEQKMIPVLAAMESHRIHVDRNALKKTSEMLGTKMKQLEQEAHQSAGQMFLVSSSSQLRLVLFEKLRLHERCENKKLPKTMLKQQQSTSEAVLLKLQDLHPLPRIVLEYRQVHKIKSTFLDGILSCMTKTFISSTWNQTSTVSGRLSAKHPNFQALPRQPVRISKRQCVEAATGKEAELVTVHPRTMFIPQEGWSFLSADFCQVELRLLAHLSSDPELLRIFQNPEADVFNMLASQWKGISEDNVSAEDREHAKRIVYSVVYGAGKERLSGILGVNAEEASRFQESFLQKYKQVQAFIQCTVQHCHKYGYVKSIMGRCRFLPHIHSTDWSIRNQAERQAVNFVVQGSAADLCKMAMIHICSLVASSTTLTARLLAQIHDELLFEVEDSQVEDFAVLVKETMESLQHISCLGVSLSVPLKVSVSTGRSWGSMCEVNFAHAAT</sequence>
<dbReference type="PANTHER" id="PTHR10133">
    <property type="entry name" value="DNA POLYMERASE I"/>
    <property type="match status" value="1"/>
</dbReference>
<feature type="non-terminal residue" evidence="12">
    <location>
        <position position="1"/>
    </location>
</feature>
<evidence type="ECO:0000256" key="4">
    <source>
        <dbReference type="ARBA" id="ARBA00022695"/>
    </source>
</evidence>
<dbReference type="SMART" id="SM00482">
    <property type="entry name" value="POLAc"/>
    <property type="match status" value="1"/>
</dbReference>
<dbReference type="Pfam" id="PF18049">
    <property type="entry name" value="DNA_pol_P_Exo"/>
    <property type="match status" value="1"/>
</dbReference>
<dbReference type="InterPro" id="IPR043502">
    <property type="entry name" value="DNA/RNA_pol_sf"/>
</dbReference>
<comment type="caution">
    <text evidence="12">The sequence shown here is derived from an EMBL/GenBank/DDBJ whole genome shotgun (WGS) entry which is preliminary data.</text>
</comment>
<dbReference type="GO" id="GO:0006261">
    <property type="term" value="P:DNA-templated DNA replication"/>
    <property type="evidence" value="ECO:0007669"/>
    <property type="project" value="InterPro"/>
</dbReference>
<dbReference type="GO" id="GO:0003677">
    <property type="term" value="F:DNA binding"/>
    <property type="evidence" value="ECO:0007669"/>
    <property type="project" value="UniProtKB-KW"/>
</dbReference>
<keyword evidence="3" id="KW-0808">Transferase</keyword>
<keyword evidence="13" id="KW-1185">Reference proteome</keyword>
<evidence type="ECO:0000256" key="5">
    <source>
        <dbReference type="ARBA" id="ARBA00022705"/>
    </source>
</evidence>
<feature type="non-terminal residue" evidence="12">
    <location>
        <position position="684"/>
    </location>
</feature>
<gene>
    <name evidence="12" type="ORF">C0J50_7886</name>
</gene>
<reference evidence="12" key="1">
    <citation type="submission" date="2018-07" db="EMBL/GenBank/DDBJ databases">
        <title>Comparative genomics of catfishes provides insights into carnivory and benthic adaptation.</title>
        <authorList>
            <person name="Zhang Y."/>
            <person name="Wang D."/>
            <person name="Peng Z."/>
            <person name="Zheng S."/>
            <person name="Shao F."/>
            <person name="Tao W."/>
        </authorList>
    </citation>
    <scope>NUCLEOTIDE SEQUENCE</scope>
    <source>
        <strain evidence="12">Chongqing</strain>
    </source>
</reference>
<dbReference type="Proteomes" id="UP001205998">
    <property type="component" value="Unassembled WGS sequence"/>
</dbReference>
<dbReference type="InterPro" id="IPR002298">
    <property type="entry name" value="DNA_polymerase_A"/>
</dbReference>
<evidence type="ECO:0000256" key="8">
    <source>
        <dbReference type="ARBA" id="ARBA00023125"/>
    </source>
</evidence>
<keyword evidence="6" id="KW-0227">DNA damage</keyword>
<dbReference type="EC" id="2.7.7.7" evidence="2"/>
<dbReference type="EMBL" id="MU532980">
    <property type="protein sequence ID" value="KAI5629835.1"/>
    <property type="molecule type" value="Genomic_DNA"/>
</dbReference>
<dbReference type="GO" id="GO:0003887">
    <property type="term" value="F:DNA-directed DNA polymerase activity"/>
    <property type="evidence" value="ECO:0007669"/>
    <property type="project" value="UniProtKB-KW"/>
</dbReference>
<evidence type="ECO:0000313" key="13">
    <source>
        <dbReference type="Proteomes" id="UP001205998"/>
    </source>
</evidence>
<dbReference type="PRINTS" id="PR00868">
    <property type="entry name" value="DNAPOLI"/>
</dbReference>
<dbReference type="Pfam" id="PF00476">
    <property type="entry name" value="DNA_pol_A"/>
    <property type="match status" value="1"/>
</dbReference>
<keyword evidence="4" id="KW-0548">Nucleotidyltransferase</keyword>
<dbReference type="PANTHER" id="PTHR10133:SF27">
    <property type="entry name" value="DNA POLYMERASE NU"/>
    <property type="match status" value="1"/>
</dbReference>
<dbReference type="SUPFAM" id="SSF56672">
    <property type="entry name" value="DNA/RNA polymerases"/>
    <property type="match status" value="1"/>
</dbReference>
<comment type="similarity">
    <text evidence="1">Belongs to the DNA polymerase type-A family.</text>
</comment>
<dbReference type="Gene3D" id="3.30.420.10">
    <property type="entry name" value="Ribonuclease H-like superfamily/Ribonuclease H"/>
    <property type="match status" value="1"/>
</dbReference>
<feature type="domain" description="DNA-directed DNA polymerase family A palm" evidence="11">
    <location>
        <begin position="428"/>
        <end position="632"/>
    </location>
</feature>
<dbReference type="FunFam" id="1.10.150.20:FF:000002">
    <property type="entry name" value="DNA polymerase I"/>
    <property type="match status" value="1"/>
</dbReference>
<dbReference type="Gene3D" id="1.10.150.20">
    <property type="entry name" value="5' to 3' exonuclease, C-terminal subdomain"/>
    <property type="match status" value="1"/>
</dbReference>
<dbReference type="Gene3D" id="1.20.1060.10">
    <property type="entry name" value="Taq DNA Polymerase, Chain T, domain 4"/>
    <property type="match status" value="1"/>
</dbReference>
<evidence type="ECO:0000259" key="11">
    <source>
        <dbReference type="SMART" id="SM00482"/>
    </source>
</evidence>
<dbReference type="InterPro" id="IPR040940">
    <property type="entry name" value="DNA_pol_P_Exo"/>
</dbReference>
<evidence type="ECO:0000256" key="7">
    <source>
        <dbReference type="ARBA" id="ARBA00022932"/>
    </source>
</evidence>
<keyword evidence="7" id="KW-0239">DNA-directed DNA polymerase</keyword>
<evidence type="ECO:0000313" key="12">
    <source>
        <dbReference type="EMBL" id="KAI5629835.1"/>
    </source>
</evidence>
<evidence type="ECO:0000256" key="6">
    <source>
        <dbReference type="ARBA" id="ARBA00022763"/>
    </source>
</evidence>
<dbReference type="GO" id="GO:0006302">
    <property type="term" value="P:double-strand break repair"/>
    <property type="evidence" value="ECO:0007669"/>
    <property type="project" value="TreeGrafter"/>
</dbReference>
<name>A0AAD5B8K1_SILAS</name>
<keyword evidence="9" id="KW-0234">DNA repair</keyword>
<evidence type="ECO:0000256" key="9">
    <source>
        <dbReference type="ARBA" id="ARBA00023204"/>
    </source>
</evidence>
<dbReference type="Gene3D" id="3.30.70.370">
    <property type="match status" value="1"/>
</dbReference>
<dbReference type="CDD" id="cd08638">
    <property type="entry name" value="DNA_pol_A_theta"/>
    <property type="match status" value="1"/>
</dbReference>
<keyword evidence="5" id="KW-0235">DNA replication</keyword>
<evidence type="ECO:0000256" key="1">
    <source>
        <dbReference type="ARBA" id="ARBA00007705"/>
    </source>
</evidence>
<dbReference type="InterPro" id="IPR001098">
    <property type="entry name" value="DNA-dir_DNA_pol_A_palm_dom"/>
</dbReference>
<dbReference type="InterPro" id="IPR036397">
    <property type="entry name" value="RNaseH_sf"/>
</dbReference>
<organism evidence="12 13">
    <name type="scientific">Silurus asotus</name>
    <name type="common">Amur catfish</name>
    <name type="synonym">Parasilurus asotus</name>
    <dbReference type="NCBI Taxonomy" id="30991"/>
    <lineage>
        <taxon>Eukaryota</taxon>
        <taxon>Metazoa</taxon>
        <taxon>Chordata</taxon>
        <taxon>Craniata</taxon>
        <taxon>Vertebrata</taxon>
        <taxon>Euteleostomi</taxon>
        <taxon>Actinopterygii</taxon>
        <taxon>Neopterygii</taxon>
        <taxon>Teleostei</taxon>
        <taxon>Ostariophysi</taxon>
        <taxon>Siluriformes</taxon>
        <taxon>Siluridae</taxon>
        <taxon>Silurus</taxon>
    </lineage>
</organism>
<proteinExistence type="inferred from homology"/>
<dbReference type="AlphaFoldDB" id="A0AAD5B8K1"/>
<accession>A0AAD5B8K1</accession>
<evidence type="ECO:0000256" key="10">
    <source>
        <dbReference type="ARBA" id="ARBA00049244"/>
    </source>
</evidence>
<dbReference type="FunFam" id="1.20.1060.10:FF:000001">
    <property type="entry name" value="DNA polymerase I"/>
    <property type="match status" value="1"/>
</dbReference>
<evidence type="ECO:0000256" key="3">
    <source>
        <dbReference type="ARBA" id="ARBA00022679"/>
    </source>
</evidence>
<comment type="catalytic activity">
    <reaction evidence="10">
        <text>DNA(n) + a 2'-deoxyribonucleoside 5'-triphosphate = DNA(n+1) + diphosphate</text>
        <dbReference type="Rhea" id="RHEA:22508"/>
        <dbReference type="Rhea" id="RHEA-COMP:17339"/>
        <dbReference type="Rhea" id="RHEA-COMP:17340"/>
        <dbReference type="ChEBI" id="CHEBI:33019"/>
        <dbReference type="ChEBI" id="CHEBI:61560"/>
        <dbReference type="ChEBI" id="CHEBI:173112"/>
        <dbReference type="EC" id="2.7.7.7"/>
    </reaction>
</comment>